<accession>A0ABR7X889</accession>
<feature type="chain" id="PRO_5046660786" description="Pesticidal protein Cry15Aa" evidence="4">
    <location>
        <begin position="24"/>
        <end position="390"/>
    </location>
</feature>
<dbReference type="Proteomes" id="UP000618754">
    <property type="component" value="Unassembled WGS sequence"/>
</dbReference>
<keyword evidence="6" id="KW-1185">Reference proteome</keyword>
<sequence length="390" mass="43757">MNKRLLKLTWVITLFLYAQLATAQEKNVLPAWAFGGFARPVGVNPIISPNPVSEFYDPMSKKVIHWEANDTFNPAAAVKNGKIVVLYRSEDKTGIEIGMRTSRLGYAESSDGLHFTRKTQPVLFPGNDSQKEYEWPGGCEDPRVAVTENGTYVVFYTQWNRKTPRLGVATSKDLIHWKKHGPIFQYAYKGKFFNMAHKSASILTHIKNDKQVIAKVNGKYFMYWGETAVYGATSTNLVDWAPIINNKGELKVLAPTRPGYFDSDLTECGPPAILTGKGIILLYNGKNHPGEGGDKRFHGNSYSAGQMLFSKTDPTKLITRLDVPFLRPMQPFEKSGQYVNGTVFIEGMAWFKHKWYLYYGCADSRVGVAIYDPAKPSEPDPITDDSNNTN</sequence>
<dbReference type="EMBL" id="JACWMW010000003">
    <property type="protein sequence ID" value="MBD1386785.1"/>
    <property type="molecule type" value="Genomic_DNA"/>
</dbReference>
<dbReference type="PANTHER" id="PTHR34106:SF5">
    <property type="entry name" value="GLYCOSIDASE"/>
    <property type="match status" value="1"/>
</dbReference>
<dbReference type="PIRSF" id="PIRSF016202">
    <property type="entry name" value="PH1107"/>
    <property type="match status" value="1"/>
</dbReference>
<keyword evidence="1" id="KW-0328">Glycosyltransferase</keyword>
<evidence type="ECO:0008006" key="7">
    <source>
        <dbReference type="Google" id="ProtNLM"/>
    </source>
</evidence>
<proteinExistence type="inferred from homology"/>
<dbReference type="InterPro" id="IPR007184">
    <property type="entry name" value="Mannoside_phosphorylase"/>
</dbReference>
<name>A0ABR7X889_9SPHI</name>
<feature type="signal peptide" evidence="4">
    <location>
        <begin position="1"/>
        <end position="23"/>
    </location>
</feature>
<comment type="similarity">
    <text evidence="3">Belongs to the glycosyl hydrolase 130 family.</text>
</comment>
<protein>
    <recommendedName>
        <fullName evidence="7">Pesticidal protein Cry15Aa</fullName>
    </recommendedName>
</protein>
<evidence type="ECO:0000313" key="5">
    <source>
        <dbReference type="EMBL" id="MBD1386785.1"/>
    </source>
</evidence>
<evidence type="ECO:0000256" key="3">
    <source>
        <dbReference type="ARBA" id="ARBA00024356"/>
    </source>
</evidence>
<dbReference type="RefSeq" id="WP_191176613.1">
    <property type="nucleotide sequence ID" value="NZ_JACWMW010000003.1"/>
</dbReference>
<organism evidence="5 6">
    <name type="scientific">Mucilaginibacter rigui</name>
    <dbReference type="NCBI Taxonomy" id="534635"/>
    <lineage>
        <taxon>Bacteria</taxon>
        <taxon>Pseudomonadati</taxon>
        <taxon>Bacteroidota</taxon>
        <taxon>Sphingobacteriia</taxon>
        <taxon>Sphingobacteriales</taxon>
        <taxon>Sphingobacteriaceae</taxon>
        <taxon>Mucilaginibacter</taxon>
    </lineage>
</organism>
<dbReference type="CDD" id="cd18610">
    <property type="entry name" value="GH130_BT3780-like"/>
    <property type="match status" value="1"/>
</dbReference>
<dbReference type="Gene3D" id="2.115.10.20">
    <property type="entry name" value="Glycosyl hydrolase domain, family 43"/>
    <property type="match status" value="1"/>
</dbReference>
<evidence type="ECO:0000313" key="6">
    <source>
        <dbReference type="Proteomes" id="UP000618754"/>
    </source>
</evidence>
<dbReference type="Pfam" id="PF04041">
    <property type="entry name" value="Glyco_hydro_130"/>
    <property type="match status" value="1"/>
</dbReference>
<dbReference type="SUPFAM" id="SSF75005">
    <property type="entry name" value="Arabinanase/levansucrase/invertase"/>
    <property type="match status" value="1"/>
</dbReference>
<gene>
    <name evidence="5" type="ORF">IDJ75_15990</name>
</gene>
<dbReference type="PANTHER" id="PTHR34106">
    <property type="entry name" value="GLYCOSIDASE"/>
    <property type="match status" value="1"/>
</dbReference>
<evidence type="ECO:0000256" key="1">
    <source>
        <dbReference type="ARBA" id="ARBA00022676"/>
    </source>
</evidence>
<dbReference type="InterPro" id="IPR023296">
    <property type="entry name" value="Glyco_hydro_beta-prop_sf"/>
</dbReference>
<reference evidence="5 6" key="1">
    <citation type="submission" date="2020-09" db="EMBL/GenBank/DDBJ databases">
        <title>Novel species of Mucilaginibacter isolated from a glacier on the Tibetan Plateau.</title>
        <authorList>
            <person name="Liu Q."/>
            <person name="Xin Y.-H."/>
        </authorList>
    </citation>
    <scope>NUCLEOTIDE SEQUENCE [LARGE SCALE GENOMIC DNA]</scope>
    <source>
        <strain evidence="5 6">CGMCC 1.13878</strain>
    </source>
</reference>
<evidence type="ECO:0000256" key="2">
    <source>
        <dbReference type="ARBA" id="ARBA00022679"/>
    </source>
</evidence>
<evidence type="ECO:0000256" key="4">
    <source>
        <dbReference type="SAM" id="SignalP"/>
    </source>
</evidence>
<keyword evidence="2" id="KW-0808">Transferase</keyword>
<comment type="caution">
    <text evidence="5">The sequence shown here is derived from an EMBL/GenBank/DDBJ whole genome shotgun (WGS) entry which is preliminary data.</text>
</comment>
<keyword evidence="4" id="KW-0732">Signal</keyword>